<evidence type="ECO:0000313" key="3">
    <source>
        <dbReference type="Proteomes" id="UP001276854"/>
    </source>
</evidence>
<reference evidence="2 3" key="1">
    <citation type="submission" date="2023-10" db="EMBL/GenBank/DDBJ databases">
        <title>A novel Glycoside Hydrolase 43-Like Enzyme from Clostrdium boliviensis is an Endo-xylanase, and a Candidate for Xylooligosaccharides Production from Different Xylan Substrates.</title>
        <authorList>
            <person name="Alvarez M.T."/>
            <person name="Rocabado-Villegas L.R."/>
            <person name="Salas-Veizaga D.M."/>
            <person name="Linares-Pasten J.A."/>
            <person name="Gudmundsdottir E.E."/>
            <person name="Hreggvidsson G.O."/>
            <person name="Adlercreutz P."/>
            <person name="Nordberg Karlsson E."/>
        </authorList>
    </citation>
    <scope>NUCLEOTIDE SEQUENCE [LARGE SCALE GENOMIC DNA]</scope>
    <source>
        <strain evidence="2 3">E-1</strain>
    </source>
</reference>
<protein>
    <submittedName>
        <fullName evidence="2">Uncharacterized protein</fullName>
    </submittedName>
</protein>
<organism evidence="2 3">
    <name type="scientific">Clostridium boliviensis</name>
    <dbReference type="NCBI Taxonomy" id="318465"/>
    <lineage>
        <taxon>Bacteria</taxon>
        <taxon>Bacillati</taxon>
        <taxon>Bacillota</taxon>
        <taxon>Clostridia</taxon>
        <taxon>Eubacteriales</taxon>
        <taxon>Clostridiaceae</taxon>
        <taxon>Clostridium</taxon>
    </lineage>
</organism>
<feature type="transmembrane region" description="Helical" evidence="1">
    <location>
        <begin position="6"/>
        <end position="31"/>
    </location>
</feature>
<dbReference type="EMBL" id="JAWONS010000165">
    <property type="protein sequence ID" value="MDW2797978.1"/>
    <property type="molecule type" value="Genomic_DNA"/>
</dbReference>
<accession>A0ABU4GK43</accession>
<gene>
    <name evidence="2" type="ORF">RZO55_10365</name>
</gene>
<keyword evidence="1" id="KW-0472">Membrane</keyword>
<keyword evidence="1" id="KW-0812">Transmembrane</keyword>
<keyword evidence="3" id="KW-1185">Reference proteome</keyword>
<comment type="caution">
    <text evidence="2">The sequence shown here is derived from an EMBL/GenBank/DDBJ whole genome shotgun (WGS) entry which is preliminary data.</text>
</comment>
<name>A0ABU4GK43_9CLOT</name>
<evidence type="ECO:0000313" key="2">
    <source>
        <dbReference type="EMBL" id="MDW2797978.1"/>
    </source>
</evidence>
<evidence type="ECO:0000256" key="1">
    <source>
        <dbReference type="SAM" id="Phobius"/>
    </source>
</evidence>
<dbReference type="RefSeq" id="WP_318064220.1">
    <property type="nucleotide sequence ID" value="NZ_JAWONS010000165.1"/>
</dbReference>
<proteinExistence type="predicted"/>
<sequence>MSILIYLLIGLICASSIVVFIFITLSSLTIVNSRNKEQEDQEQIQWINDYGNKLGEKGT</sequence>
<dbReference type="Proteomes" id="UP001276854">
    <property type="component" value="Unassembled WGS sequence"/>
</dbReference>
<keyword evidence="1" id="KW-1133">Transmembrane helix</keyword>